<dbReference type="InterPro" id="IPR050707">
    <property type="entry name" value="HTH_MetabolicPath_Reg"/>
</dbReference>
<dbReference type="AlphaFoldDB" id="A0A160FTY0"/>
<dbReference type="GO" id="GO:0003700">
    <property type="term" value="F:DNA-binding transcription factor activity"/>
    <property type="evidence" value="ECO:0007669"/>
    <property type="project" value="TreeGrafter"/>
</dbReference>
<dbReference type="SMART" id="SM00346">
    <property type="entry name" value="HTH_ICLR"/>
    <property type="match status" value="1"/>
</dbReference>
<dbReference type="Pfam" id="PF01614">
    <property type="entry name" value="IclR_C"/>
    <property type="match status" value="1"/>
</dbReference>
<dbReference type="RefSeq" id="WP_063499415.1">
    <property type="nucleotide sequence ID" value="NZ_CP014579.1"/>
</dbReference>
<dbReference type="PROSITE" id="PS51077">
    <property type="entry name" value="HTH_ICLR"/>
    <property type="match status" value="1"/>
</dbReference>
<feature type="domain" description="HTH iclR-type" evidence="4">
    <location>
        <begin position="31"/>
        <end position="93"/>
    </location>
</feature>
<dbReference type="STRING" id="1804984.AYM40_28305"/>
<dbReference type="GO" id="GO:0003677">
    <property type="term" value="F:DNA binding"/>
    <property type="evidence" value="ECO:0007669"/>
    <property type="project" value="UniProtKB-KW"/>
</dbReference>
<dbReference type="InterPro" id="IPR036390">
    <property type="entry name" value="WH_DNA-bd_sf"/>
</dbReference>
<sequence length="288" mass="30364">MTKMRTLANQSDPSHDEQLAELSDGNARGGVQSIEVGASLLAVLAHADAGLSLTALASATGMPASKAHRYLTSFVRAGIIERDAASGLFDPGPLARALGLAALRRQDTVLEAASVMEALRDELEENVVLSVWDEGAPAMIRVEEHSRAFSIKVRIGARLPLLTSAQGQIFAAWLPPALTRIHIARELQDNSDALRRIGVRSETDLAKLLAKIRRDGVATLVGGIVEGISGTTAPVFRYPGTLAAAMTVLTIGKCSPQLQRTIQTALKAAAAELSERLGAPIPPKTSEG</sequence>
<protein>
    <recommendedName>
        <fullName evidence="8">IclR family transcriptional regulator</fullName>
    </recommendedName>
</protein>
<dbReference type="PANTHER" id="PTHR30136">
    <property type="entry name" value="HELIX-TURN-HELIX TRANSCRIPTIONAL REGULATOR, ICLR FAMILY"/>
    <property type="match status" value="1"/>
</dbReference>
<keyword evidence="3" id="KW-0804">Transcription</keyword>
<evidence type="ECO:0000313" key="7">
    <source>
        <dbReference type="Proteomes" id="UP000076852"/>
    </source>
</evidence>
<evidence type="ECO:0000259" key="4">
    <source>
        <dbReference type="PROSITE" id="PS51077"/>
    </source>
</evidence>
<dbReference type="Gene3D" id="1.10.10.10">
    <property type="entry name" value="Winged helix-like DNA-binding domain superfamily/Winged helix DNA-binding domain"/>
    <property type="match status" value="1"/>
</dbReference>
<name>A0A160FTY0_9BURK</name>
<dbReference type="InterPro" id="IPR029016">
    <property type="entry name" value="GAF-like_dom_sf"/>
</dbReference>
<dbReference type="Proteomes" id="UP000076852">
    <property type="component" value="Chromosome 2"/>
</dbReference>
<evidence type="ECO:0000256" key="2">
    <source>
        <dbReference type="ARBA" id="ARBA00023125"/>
    </source>
</evidence>
<dbReference type="GO" id="GO:0045892">
    <property type="term" value="P:negative regulation of DNA-templated transcription"/>
    <property type="evidence" value="ECO:0007669"/>
    <property type="project" value="TreeGrafter"/>
</dbReference>
<feature type="domain" description="IclR-ED" evidence="5">
    <location>
        <begin position="94"/>
        <end position="279"/>
    </location>
</feature>
<dbReference type="OrthoDB" id="6687062at2"/>
<dbReference type="InterPro" id="IPR005471">
    <property type="entry name" value="Tscrpt_reg_IclR_N"/>
</dbReference>
<keyword evidence="7" id="KW-1185">Reference proteome</keyword>
<dbReference type="KEGG" id="buz:AYM40_28305"/>
<evidence type="ECO:0000313" key="6">
    <source>
        <dbReference type="EMBL" id="ANB76168.1"/>
    </source>
</evidence>
<keyword evidence="2" id="KW-0238">DNA-binding</keyword>
<accession>A0A160FTY0</accession>
<dbReference type="SUPFAM" id="SSF46785">
    <property type="entry name" value="Winged helix' DNA-binding domain"/>
    <property type="match status" value="1"/>
</dbReference>
<dbReference type="InterPro" id="IPR036388">
    <property type="entry name" value="WH-like_DNA-bd_sf"/>
</dbReference>
<evidence type="ECO:0000256" key="1">
    <source>
        <dbReference type="ARBA" id="ARBA00023015"/>
    </source>
</evidence>
<dbReference type="SUPFAM" id="SSF55781">
    <property type="entry name" value="GAF domain-like"/>
    <property type="match status" value="1"/>
</dbReference>
<dbReference type="EMBL" id="CP014579">
    <property type="protein sequence ID" value="ANB76168.1"/>
    <property type="molecule type" value="Genomic_DNA"/>
</dbReference>
<dbReference type="PANTHER" id="PTHR30136:SF8">
    <property type="entry name" value="TRANSCRIPTIONAL REGULATORY PROTEIN"/>
    <property type="match status" value="1"/>
</dbReference>
<evidence type="ECO:0000256" key="3">
    <source>
        <dbReference type="ARBA" id="ARBA00023163"/>
    </source>
</evidence>
<evidence type="ECO:0008006" key="8">
    <source>
        <dbReference type="Google" id="ProtNLM"/>
    </source>
</evidence>
<proteinExistence type="predicted"/>
<dbReference type="InterPro" id="IPR014757">
    <property type="entry name" value="Tscrpt_reg_IclR_C"/>
</dbReference>
<keyword evidence="1" id="KW-0805">Transcription regulation</keyword>
<evidence type="ECO:0000259" key="5">
    <source>
        <dbReference type="PROSITE" id="PS51078"/>
    </source>
</evidence>
<dbReference type="Pfam" id="PF09339">
    <property type="entry name" value="HTH_IclR"/>
    <property type="match status" value="1"/>
</dbReference>
<gene>
    <name evidence="6" type="ORF">AYM40_28305</name>
</gene>
<dbReference type="PROSITE" id="PS51078">
    <property type="entry name" value="ICLR_ED"/>
    <property type="match status" value="1"/>
</dbReference>
<dbReference type="Gene3D" id="3.30.450.40">
    <property type="match status" value="1"/>
</dbReference>
<organism evidence="6 7">
    <name type="scientific">Paraburkholderia phytofirmans OLGA172</name>
    <dbReference type="NCBI Taxonomy" id="1417228"/>
    <lineage>
        <taxon>Bacteria</taxon>
        <taxon>Pseudomonadati</taxon>
        <taxon>Pseudomonadota</taxon>
        <taxon>Betaproteobacteria</taxon>
        <taxon>Burkholderiales</taxon>
        <taxon>Burkholderiaceae</taxon>
        <taxon>Paraburkholderia</taxon>
    </lineage>
</organism>
<reference evidence="6 7" key="1">
    <citation type="journal article" date="2016" name="Gene">
        <title>PacBio SMRT assembly of a complex multi-replicon genome reveals chlorocatechol degradative operon in a region of genome plasticity.</title>
        <authorList>
            <person name="Ricker N."/>
            <person name="Shen S.Y."/>
            <person name="Goordial J."/>
            <person name="Jin S."/>
            <person name="Fulthorpe R.R."/>
        </authorList>
    </citation>
    <scope>NUCLEOTIDE SEQUENCE [LARGE SCALE GENOMIC DNA]</scope>
    <source>
        <strain evidence="6 7">OLGA172</strain>
    </source>
</reference>